<evidence type="ECO:0000313" key="1">
    <source>
        <dbReference type="EMBL" id="KAJ8871943.1"/>
    </source>
</evidence>
<comment type="caution">
    <text evidence="1">The sequence shown here is derived from an EMBL/GenBank/DDBJ whole genome shotgun (WGS) entry which is preliminary data.</text>
</comment>
<protein>
    <submittedName>
        <fullName evidence="1">Uncharacterized protein</fullName>
    </submittedName>
</protein>
<reference evidence="1 2" key="1">
    <citation type="submission" date="2023-02" db="EMBL/GenBank/DDBJ databases">
        <title>LHISI_Scaffold_Assembly.</title>
        <authorList>
            <person name="Stuart O.P."/>
            <person name="Cleave R."/>
            <person name="Magrath M.J.L."/>
            <person name="Mikheyev A.S."/>
        </authorList>
    </citation>
    <scope>NUCLEOTIDE SEQUENCE [LARGE SCALE GENOMIC DNA]</scope>
    <source>
        <strain evidence="1">Daus_M_001</strain>
        <tissue evidence="1">Leg muscle</tissue>
    </source>
</reference>
<dbReference type="EMBL" id="JARBHB010000012">
    <property type="protein sequence ID" value="KAJ8871943.1"/>
    <property type="molecule type" value="Genomic_DNA"/>
</dbReference>
<proteinExistence type="predicted"/>
<dbReference type="Proteomes" id="UP001159363">
    <property type="component" value="Chromosome 11"/>
</dbReference>
<sequence length="112" mass="12431">MTSQLLYTGSEDEIDLITIKTNQEILHGKISEFSTLHECVFDLMLAAGVHENELGGELSGSDVYKTRYATLCIKISHIVYCEETPGVFSFITGCKRSGGCLIRNHGDMLQEQ</sequence>
<evidence type="ECO:0000313" key="2">
    <source>
        <dbReference type="Proteomes" id="UP001159363"/>
    </source>
</evidence>
<name>A0ABQ9GIV2_9NEOP</name>
<accession>A0ABQ9GIV2</accession>
<organism evidence="1 2">
    <name type="scientific">Dryococelus australis</name>
    <dbReference type="NCBI Taxonomy" id="614101"/>
    <lineage>
        <taxon>Eukaryota</taxon>
        <taxon>Metazoa</taxon>
        <taxon>Ecdysozoa</taxon>
        <taxon>Arthropoda</taxon>
        <taxon>Hexapoda</taxon>
        <taxon>Insecta</taxon>
        <taxon>Pterygota</taxon>
        <taxon>Neoptera</taxon>
        <taxon>Polyneoptera</taxon>
        <taxon>Phasmatodea</taxon>
        <taxon>Verophasmatodea</taxon>
        <taxon>Anareolatae</taxon>
        <taxon>Phasmatidae</taxon>
        <taxon>Eurycanthinae</taxon>
        <taxon>Dryococelus</taxon>
    </lineage>
</organism>
<keyword evidence="2" id="KW-1185">Reference proteome</keyword>
<gene>
    <name evidence="1" type="ORF">PR048_028283</name>
</gene>